<evidence type="ECO:0000313" key="3">
    <source>
        <dbReference type="Proteomes" id="UP000008311"/>
    </source>
</evidence>
<feature type="region of interest" description="Disordered" evidence="1">
    <location>
        <begin position="1"/>
        <end position="35"/>
    </location>
</feature>
<keyword evidence="3" id="KW-1185">Reference proteome</keyword>
<protein>
    <submittedName>
        <fullName evidence="2">Uncharacterized protein</fullName>
    </submittedName>
</protein>
<dbReference type="EMBL" id="EQ974150">
    <property type="protein sequence ID" value="EEF32669.1"/>
    <property type="molecule type" value="Genomic_DNA"/>
</dbReference>
<dbReference type="Proteomes" id="UP000008311">
    <property type="component" value="Unassembled WGS sequence"/>
</dbReference>
<accession>B9SUN4</accession>
<dbReference type="AlphaFoldDB" id="B9SUN4"/>
<name>B9SUN4_RICCO</name>
<dbReference type="InParanoid" id="B9SUN4"/>
<reference evidence="3" key="1">
    <citation type="journal article" date="2010" name="Nat. Biotechnol.">
        <title>Draft genome sequence of the oilseed species Ricinus communis.</title>
        <authorList>
            <person name="Chan A.P."/>
            <person name="Crabtree J."/>
            <person name="Zhao Q."/>
            <person name="Lorenzi H."/>
            <person name="Orvis J."/>
            <person name="Puiu D."/>
            <person name="Melake-Berhan A."/>
            <person name="Jones K.M."/>
            <person name="Redman J."/>
            <person name="Chen G."/>
            <person name="Cahoon E.B."/>
            <person name="Gedil M."/>
            <person name="Stanke M."/>
            <person name="Haas B.J."/>
            <person name="Wortman J.R."/>
            <person name="Fraser-Liggett C.M."/>
            <person name="Ravel J."/>
            <person name="Rabinowicz P.D."/>
        </authorList>
    </citation>
    <scope>NUCLEOTIDE SEQUENCE [LARGE SCALE GENOMIC DNA]</scope>
    <source>
        <strain evidence="3">cv. Hale</strain>
    </source>
</reference>
<organism evidence="2 3">
    <name type="scientific">Ricinus communis</name>
    <name type="common">Castor bean</name>
    <dbReference type="NCBI Taxonomy" id="3988"/>
    <lineage>
        <taxon>Eukaryota</taxon>
        <taxon>Viridiplantae</taxon>
        <taxon>Streptophyta</taxon>
        <taxon>Embryophyta</taxon>
        <taxon>Tracheophyta</taxon>
        <taxon>Spermatophyta</taxon>
        <taxon>Magnoliopsida</taxon>
        <taxon>eudicotyledons</taxon>
        <taxon>Gunneridae</taxon>
        <taxon>Pentapetalae</taxon>
        <taxon>rosids</taxon>
        <taxon>fabids</taxon>
        <taxon>Malpighiales</taxon>
        <taxon>Euphorbiaceae</taxon>
        <taxon>Acalyphoideae</taxon>
        <taxon>Acalypheae</taxon>
        <taxon>Ricinus</taxon>
    </lineage>
</organism>
<sequence>MPLEEGVVEKVGDNIPSPEYGGSKKTPLRSSVTWDETTRLPESTASKGHLSYFLLGLLPPYQITQLPNRYVIKGPPLLPIEPKGWSGRRGRVRLELLAKLERGIQNLRKRLERKQLG</sequence>
<evidence type="ECO:0000313" key="2">
    <source>
        <dbReference type="EMBL" id="EEF32669.1"/>
    </source>
</evidence>
<evidence type="ECO:0000256" key="1">
    <source>
        <dbReference type="SAM" id="MobiDB-lite"/>
    </source>
</evidence>
<proteinExistence type="predicted"/>
<gene>
    <name evidence="2" type="ORF">RCOM_0713330</name>
</gene>